<evidence type="ECO:0000313" key="3">
    <source>
        <dbReference type="Proteomes" id="UP001140510"/>
    </source>
</evidence>
<dbReference type="OrthoDB" id="4062651at2759"/>
<gene>
    <name evidence="2" type="ORF">N0V91_002650</name>
</gene>
<dbReference type="Proteomes" id="UP001140510">
    <property type="component" value="Unassembled WGS sequence"/>
</dbReference>
<organism evidence="2 3">
    <name type="scientific">Didymella pomorum</name>
    <dbReference type="NCBI Taxonomy" id="749634"/>
    <lineage>
        <taxon>Eukaryota</taxon>
        <taxon>Fungi</taxon>
        <taxon>Dikarya</taxon>
        <taxon>Ascomycota</taxon>
        <taxon>Pezizomycotina</taxon>
        <taxon>Dothideomycetes</taxon>
        <taxon>Pleosporomycetidae</taxon>
        <taxon>Pleosporales</taxon>
        <taxon>Pleosporineae</taxon>
        <taxon>Didymellaceae</taxon>
        <taxon>Didymella</taxon>
    </lineage>
</organism>
<reference evidence="2" key="1">
    <citation type="submission" date="2022-10" db="EMBL/GenBank/DDBJ databases">
        <title>Tapping the CABI collections for fungal endophytes: first genome assemblies for Collariella, Neodidymelliopsis, Ascochyta clinopodiicola, Didymella pomorum, Didymosphaeria variabile, Neocosmospora piperis and Neocucurbitaria cava.</title>
        <authorList>
            <person name="Hill R."/>
        </authorList>
    </citation>
    <scope>NUCLEOTIDE SEQUENCE</scope>
    <source>
        <strain evidence="2">IMI 355091</strain>
    </source>
</reference>
<proteinExistence type="predicted"/>
<sequence>MPLLPKKRGVDSSSPSNDVNRQRRFGAKKPKESRLTETADLLEVFLLECNDKVKLPIPLVYHFFLTLVPALVLLRDELEWTHNDVKWENVIVRYNPEISPLGLPEFVFIDLGMAYSVKDAKNQSGDAKNLLGLVKQMADRAEESDDLDWVGFKRVLDGETSGARSRFDADKDLVAILGRWKHAAEKARGERKVSETSVALAIFEMAAQRKGRVTDDDILDAASVQV</sequence>
<protein>
    <recommendedName>
        <fullName evidence="4">Protein kinase domain-containing protein</fullName>
    </recommendedName>
</protein>
<evidence type="ECO:0008006" key="4">
    <source>
        <dbReference type="Google" id="ProtNLM"/>
    </source>
</evidence>
<dbReference type="SUPFAM" id="SSF56112">
    <property type="entry name" value="Protein kinase-like (PK-like)"/>
    <property type="match status" value="1"/>
</dbReference>
<comment type="caution">
    <text evidence="2">The sequence shown here is derived from an EMBL/GenBank/DDBJ whole genome shotgun (WGS) entry which is preliminary data.</text>
</comment>
<dbReference type="InterPro" id="IPR011009">
    <property type="entry name" value="Kinase-like_dom_sf"/>
</dbReference>
<evidence type="ECO:0000256" key="1">
    <source>
        <dbReference type="SAM" id="MobiDB-lite"/>
    </source>
</evidence>
<dbReference type="AlphaFoldDB" id="A0A9W8ZLX4"/>
<feature type="region of interest" description="Disordered" evidence="1">
    <location>
        <begin position="1"/>
        <end position="31"/>
    </location>
</feature>
<evidence type="ECO:0000313" key="2">
    <source>
        <dbReference type="EMBL" id="KAJ4409294.1"/>
    </source>
</evidence>
<name>A0A9W8ZLX4_9PLEO</name>
<keyword evidence="3" id="KW-1185">Reference proteome</keyword>
<dbReference type="EMBL" id="JAPEVA010000012">
    <property type="protein sequence ID" value="KAJ4409294.1"/>
    <property type="molecule type" value="Genomic_DNA"/>
</dbReference>
<accession>A0A9W8ZLX4</accession>